<proteinExistence type="predicted"/>
<sequence>MTIHKLFLLSILCWSLLTADPSVTQLDQQLDMLVNNAQSLTPDGPTEPEDSVLAPAASSARRYYRAQKRMYRAQRRIYREQRRLQRMLYRRHHRLYYGGLYGRPY</sequence>
<dbReference type="Proteomes" id="UP000324629">
    <property type="component" value="Unassembled WGS sequence"/>
</dbReference>
<keyword evidence="1" id="KW-0732">Signal</keyword>
<protein>
    <submittedName>
        <fullName evidence="2">Uncharacterized protein</fullName>
    </submittedName>
</protein>
<evidence type="ECO:0000313" key="3">
    <source>
        <dbReference type="Proteomes" id="UP000324629"/>
    </source>
</evidence>
<comment type="caution">
    <text evidence="2">The sequence shown here is derived from an EMBL/GenBank/DDBJ whole genome shotgun (WGS) entry which is preliminary data.</text>
</comment>
<dbReference type="EMBL" id="QNGE01002256">
    <property type="protein sequence ID" value="KAA3675898.1"/>
    <property type="molecule type" value="Genomic_DNA"/>
</dbReference>
<feature type="signal peptide" evidence="1">
    <location>
        <begin position="1"/>
        <end position="19"/>
    </location>
</feature>
<feature type="chain" id="PRO_5023910323" evidence="1">
    <location>
        <begin position="20"/>
        <end position="105"/>
    </location>
</feature>
<keyword evidence="3" id="KW-1185">Reference proteome</keyword>
<evidence type="ECO:0000256" key="1">
    <source>
        <dbReference type="SAM" id="SignalP"/>
    </source>
</evidence>
<gene>
    <name evidence="2" type="ORF">DEA37_0000696</name>
</gene>
<evidence type="ECO:0000313" key="2">
    <source>
        <dbReference type="EMBL" id="KAA3675898.1"/>
    </source>
</evidence>
<dbReference type="AlphaFoldDB" id="A0A5J4NKQ0"/>
<reference evidence="2 3" key="1">
    <citation type="journal article" date="2019" name="Gigascience">
        <title>Whole-genome sequence of the oriental lung fluke Paragonimus westermani.</title>
        <authorList>
            <person name="Oey H."/>
            <person name="Zakrzewski M."/>
            <person name="Narain K."/>
            <person name="Devi K.R."/>
            <person name="Agatsuma T."/>
            <person name="Nawaratna S."/>
            <person name="Gobert G.N."/>
            <person name="Jones M.K."/>
            <person name="Ragan M.A."/>
            <person name="McManus D.P."/>
            <person name="Krause L."/>
        </authorList>
    </citation>
    <scope>NUCLEOTIDE SEQUENCE [LARGE SCALE GENOMIC DNA]</scope>
    <source>
        <strain evidence="2 3">IND2009</strain>
    </source>
</reference>
<organism evidence="2 3">
    <name type="scientific">Paragonimus westermani</name>
    <dbReference type="NCBI Taxonomy" id="34504"/>
    <lineage>
        <taxon>Eukaryota</taxon>
        <taxon>Metazoa</taxon>
        <taxon>Spiralia</taxon>
        <taxon>Lophotrochozoa</taxon>
        <taxon>Platyhelminthes</taxon>
        <taxon>Trematoda</taxon>
        <taxon>Digenea</taxon>
        <taxon>Plagiorchiida</taxon>
        <taxon>Troglotremata</taxon>
        <taxon>Troglotrematidae</taxon>
        <taxon>Paragonimus</taxon>
    </lineage>
</organism>
<accession>A0A5J4NKQ0</accession>
<name>A0A5J4NKQ0_9TREM</name>